<evidence type="ECO:0000313" key="3">
    <source>
        <dbReference type="EMBL" id="SDN41175.1"/>
    </source>
</evidence>
<feature type="compositionally biased region" description="Basic and acidic residues" evidence="1">
    <location>
        <begin position="716"/>
        <end position="728"/>
    </location>
</feature>
<protein>
    <submittedName>
        <fullName evidence="3">Uncharacterized protein</fullName>
    </submittedName>
</protein>
<feature type="region of interest" description="Disordered" evidence="1">
    <location>
        <begin position="716"/>
        <end position="760"/>
    </location>
</feature>
<feature type="compositionally biased region" description="Low complexity" evidence="1">
    <location>
        <begin position="21"/>
        <end position="33"/>
    </location>
</feature>
<dbReference type="Proteomes" id="UP000199063">
    <property type="component" value="Unassembled WGS sequence"/>
</dbReference>
<dbReference type="GeneID" id="40833374"/>
<dbReference type="RefSeq" id="WP_093660700.1">
    <property type="nucleotide sequence ID" value="NZ_FNHI01000026.1"/>
</dbReference>
<feature type="transmembrane region" description="Helical" evidence="2">
    <location>
        <begin position="245"/>
        <end position="264"/>
    </location>
</feature>
<accession>A0A1H0B694</accession>
<evidence type="ECO:0000313" key="4">
    <source>
        <dbReference type="Proteomes" id="UP000199063"/>
    </source>
</evidence>
<evidence type="ECO:0000256" key="2">
    <source>
        <dbReference type="SAM" id="Phobius"/>
    </source>
</evidence>
<feature type="transmembrane region" description="Helical" evidence="2">
    <location>
        <begin position="419"/>
        <end position="442"/>
    </location>
</feature>
<dbReference type="STRING" id="1196353.SAMN05444921_12678"/>
<keyword evidence="4" id="KW-1185">Reference proteome</keyword>
<feature type="transmembrane region" description="Helical" evidence="2">
    <location>
        <begin position="270"/>
        <end position="290"/>
    </location>
</feature>
<keyword evidence="2" id="KW-1133">Transmembrane helix</keyword>
<sequence>MNGTPHRQGFSPWPEDGPVHQSAAPGASVGGQQAVGVNHGTVTQYVVHPDATPQERFGKGRLLLDAGLRARAEELIGEAVAQRLSGTEVLYRWALAIVSRRAVEDLTTDDMEKLHTLEHLLGERPADSYGRAARVVLLLLNEAFGQAPADVGPDELAARRGDAAATAIDSLPKARRVEVLDHLRHFLSEIVRERLDAAEADDIRAHRTDTRRAERVPLFFEPDPLPPLQVPAVVIPVTFRFKAMLGFGVLLVLSGLVTGAPTMFRDSAGSALAALLLLVGGGAAATWFGVDRSWRRGRARQEDVWRANGGPATRRYGQAYPGSGPGGPSPAQLAFAGTVDRIIDGHFARQVRSGEDFDAWWAVTAVPRADLLEELSDMYGPGNDPYGLDWLIRKHAQDTAGRWRAGLLTGGRWRRDVPLVVHAGYFGGLLALAGGVLTGGSAAADPVAFLQALAVWALGGYLGAKGAAAFRGEQLRRAVDREEFRTRWEGEQQTFVEWRAFLDAHQPHDWEMGRWLNYDMRHLRREALHHYELRPHQIVYDFFVLEAGEGARRAKVSNGPVRYSVYRIRLYVMTERGIRLATWTVDFAEGTHHGRSDTSQRYESISSVKVDRKSVQLTDRRSGSRQAVTVLPDGSIRGNAESGELTLSEELVIERDSSHETRLRVENFTTTEQSSAEDLSHLLSLSQEASGISTASRILVAVAAEGREWFDEQRRRNSRRFAETKERSASAARVQRLSTPMSGPATGAQALEGRDPAADA</sequence>
<feature type="transmembrane region" description="Helical" evidence="2">
    <location>
        <begin position="448"/>
        <end position="468"/>
    </location>
</feature>
<evidence type="ECO:0000256" key="1">
    <source>
        <dbReference type="SAM" id="MobiDB-lite"/>
    </source>
</evidence>
<dbReference type="OrthoDB" id="4501073at2"/>
<keyword evidence="2" id="KW-0472">Membrane</keyword>
<gene>
    <name evidence="3" type="ORF">SAMN05444921_12678</name>
</gene>
<keyword evidence="2" id="KW-0812">Transmembrane</keyword>
<name>A0A1H0B694_9ACTN</name>
<feature type="region of interest" description="Disordered" evidence="1">
    <location>
        <begin position="1"/>
        <end position="33"/>
    </location>
</feature>
<organism evidence="3 4">
    <name type="scientific">Streptomyces wuyuanensis</name>
    <dbReference type="NCBI Taxonomy" id="1196353"/>
    <lineage>
        <taxon>Bacteria</taxon>
        <taxon>Bacillati</taxon>
        <taxon>Actinomycetota</taxon>
        <taxon>Actinomycetes</taxon>
        <taxon>Kitasatosporales</taxon>
        <taxon>Streptomycetaceae</taxon>
        <taxon>Streptomyces</taxon>
    </lineage>
</organism>
<dbReference type="AlphaFoldDB" id="A0A1H0B694"/>
<dbReference type="EMBL" id="FNHI01000026">
    <property type="protein sequence ID" value="SDN41175.1"/>
    <property type="molecule type" value="Genomic_DNA"/>
</dbReference>
<reference evidence="4" key="1">
    <citation type="submission" date="2016-10" db="EMBL/GenBank/DDBJ databases">
        <authorList>
            <person name="Varghese N."/>
            <person name="Submissions S."/>
        </authorList>
    </citation>
    <scope>NUCLEOTIDE SEQUENCE [LARGE SCALE GENOMIC DNA]</scope>
    <source>
        <strain evidence="4">CGMCC 4.7042</strain>
    </source>
</reference>
<proteinExistence type="predicted"/>